<dbReference type="SUPFAM" id="SSF56925">
    <property type="entry name" value="OMPA-like"/>
    <property type="match status" value="1"/>
</dbReference>
<gene>
    <name evidence="2" type="ORF">LCGC14_0250150</name>
</gene>
<proteinExistence type="predicted"/>
<accession>A0A0F9U985</accession>
<dbReference type="EMBL" id="LAZR01000130">
    <property type="protein sequence ID" value="KKN88189.1"/>
    <property type="molecule type" value="Genomic_DNA"/>
</dbReference>
<dbReference type="InterPro" id="IPR011250">
    <property type="entry name" value="OMP/PagP_B-barrel"/>
</dbReference>
<dbReference type="InterPro" id="IPR001677">
    <property type="entry name" value="TbpB_B_D"/>
</dbReference>
<comment type="caution">
    <text evidence="2">The sequence shown here is derived from an EMBL/GenBank/DDBJ whole genome shotgun (WGS) entry which is preliminary data.</text>
</comment>
<reference evidence="2" key="1">
    <citation type="journal article" date="2015" name="Nature">
        <title>Complex archaea that bridge the gap between prokaryotes and eukaryotes.</title>
        <authorList>
            <person name="Spang A."/>
            <person name="Saw J.H."/>
            <person name="Jorgensen S.L."/>
            <person name="Zaremba-Niedzwiedzka K."/>
            <person name="Martijn J."/>
            <person name="Lind A.E."/>
            <person name="van Eijk R."/>
            <person name="Schleper C."/>
            <person name="Guy L."/>
            <person name="Ettema T.J."/>
        </authorList>
    </citation>
    <scope>NUCLEOTIDE SEQUENCE</scope>
</reference>
<name>A0A0F9U985_9ZZZZ</name>
<organism evidence="2">
    <name type="scientific">marine sediment metagenome</name>
    <dbReference type="NCBI Taxonomy" id="412755"/>
    <lineage>
        <taxon>unclassified sequences</taxon>
        <taxon>metagenomes</taxon>
        <taxon>ecological metagenomes</taxon>
    </lineage>
</organism>
<protein>
    <recommendedName>
        <fullName evidence="1">Transferrin-binding protein B C-lobe/N-lobe beta-barrel domain-containing protein</fullName>
    </recommendedName>
</protein>
<evidence type="ECO:0000259" key="1">
    <source>
        <dbReference type="Pfam" id="PF01298"/>
    </source>
</evidence>
<evidence type="ECO:0000313" key="2">
    <source>
        <dbReference type="EMBL" id="KKN88189.1"/>
    </source>
</evidence>
<feature type="domain" description="Transferrin-binding protein B C-lobe/N-lobe beta-barrel" evidence="1">
    <location>
        <begin position="66"/>
        <end position="189"/>
    </location>
</feature>
<dbReference type="Pfam" id="PF01298">
    <property type="entry name" value="TbpB_B_D"/>
    <property type="match status" value="1"/>
</dbReference>
<dbReference type="AlphaFoldDB" id="A0A0F9U985"/>
<dbReference type="PROSITE" id="PS51257">
    <property type="entry name" value="PROKAR_LIPOPROTEIN"/>
    <property type="match status" value="1"/>
</dbReference>
<dbReference type="Gene3D" id="2.40.160.90">
    <property type="match status" value="1"/>
</dbReference>
<sequence length="209" mass="21617">MNFSTFKLALATPVIAVALSACGSSSISGFEDLGNKADAVTKRVDEIGGYDPESGIYTNKTEAQEMPTEGTASYAGFAGFWLNDDQQQVRTDMAENDTPVLAAELNLVADFATSKISGSMTNFQISEEGNSVNGTIDVSDGSISGGNLLADLSGNLNGNVDGQEEEHTFTGTMDGTFLGDGAEAVVGGIEGSLSDGTFVAGEWEAVVQD</sequence>